<proteinExistence type="predicted"/>
<comment type="caution">
    <text evidence="2">The sequence shown here is derived from an EMBL/GenBank/DDBJ whole genome shotgun (WGS) entry which is preliminary data.</text>
</comment>
<protein>
    <submittedName>
        <fullName evidence="2">1111_t:CDS:1</fullName>
    </submittedName>
</protein>
<dbReference type="InterPro" id="IPR027417">
    <property type="entry name" value="P-loop_NTPase"/>
</dbReference>
<dbReference type="SUPFAM" id="SSF52540">
    <property type="entry name" value="P-loop containing nucleoside triphosphate hydrolases"/>
    <property type="match status" value="1"/>
</dbReference>
<organism evidence="2 3">
    <name type="scientific">Paraglomus occultum</name>
    <dbReference type="NCBI Taxonomy" id="144539"/>
    <lineage>
        <taxon>Eukaryota</taxon>
        <taxon>Fungi</taxon>
        <taxon>Fungi incertae sedis</taxon>
        <taxon>Mucoromycota</taxon>
        <taxon>Glomeromycotina</taxon>
        <taxon>Glomeromycetes</taxon>
        <taxon>Paraglomerales</taxon>
        <taxon>Paraglomeraceae</taxon>
        <taxon>Paraglomus</taxon>
    </lineage>
</organism>
<dbReference type="Gene3D" id="3.40.50.300">
    <property type="entry name" value="P-loop containing nucleotide triphosphate hydrolases"/>
    <property type="match status" value="1"/>
</dbReference>
<reference evidence="2" key="1">
    <citation type="submission" date="2021-06" db="EMBL/GenBank/DDBJ databases">
        <authorList>
            <person name="Kallberg Y."/>
            <person name="Tangrot J."/>
            <person name="Rosling A."/>
        </authorList>
    </citation>
    <scope>NUCLEOTIDE SEQUENCE</scope>
    <source>
        <strain evidence="2">IA702</strain>
    </source>
</reference>
<accession>A0A9N8WRG5</accession>
<sequence length="649" mass="74633">MAEEARQGLRKLENELEEFKTSGKLKRLDNLKRGIVQEDYEGEKKDLEDEKKELEKRRNTWETARKSKSVQNISLFIYEFFRRPGFILGNFLSDLIQGYAHFAPANGAYPESHFYIENTDVIERLGTLLFDRKFCLVCGHRQSGKSTIAFALRRWLYSCSWASNFAICYISFNSGVVFDEGVEKFWWSMLDSLRVADRNVFSFDNSKGIATSTTFKEFFSKTCSYSRKLTILIIDEASKMYDLGKKNVNVNTDKIINEFIATLRDLKDDRDQYWLYSVMLLGTESVREVLATRQRPGSSSLISPFSAETSFGMVRFTVNEIEDLLRQFSEENGFQLDLAEIAADIFHLTFGHKGLVGLCGHYLEYFVVKGKRSVSFDDWTKHTIVDLPIFVTGQATYYSIIRALRHLSVTQTRILGLVLRDGTHIAFRDDDDVKFLLAEGMCSAPLLRSMMLSHISGPRVDLTENVPDVNVLDVQWLLERTIENLSIQHIFSEQTANANSYPSDYAFQFEFITVFKCLLSRAHPHLLYRVLPEAKEFDEDGRWHQRLDILLRNGNQPAYGFELVVAASRTEFDKHCVRANEYGRNHSCSMYMVNLCANEKLAGYFGPRNVAITPVHVILDVKREVAHLVFENRKKSVSIKGGAWQVVFE</sequence>
<dbReference type="OrthoDB" id="2387658at2759"/>
<gene>
    <name evidence="2" type="ORF">POCULU_LOCUS2233</name>
</gene>
<dbReference type="Proteomes" id="UP000789572">
    <property type="component" value="Unassembled WGS sequence"/>
</dbReference>
<evidence type="ECO:0000256" key="1">
    <source>
        <dbReference type="SAM" id="Coils"/>
    </source>
</evidence>
<name>A0A9N8WRG5_9GLOM</name>
<feature type="coiled-coil region" evidence="1">
    <location>
        <begin position="2"/>
        <end position="64"/>
    </location>
</feature>
<keyword evidence="1" id="KW-0175">Coiled coil</keyword>
<dbReference type="AlphaFoldDB" id="A0A9N8WRG5"/>
<evidence type="ECO:0000313" key="3">
    <source>
        <dbReference type="Proteomes" id="UP000789572"/>
    </source>
</evidence>
<dbReference type="EMBL" id="CAJVPJ010000201">
    <property type="protein sequence ID" value="CAG8494182.1"/>
    <property type="molecule type" value="Genomic_DNA"/>
</dbReference>
<evidence type="ECO:0000313" key="2">
    <source>
        <dbReference type="EMBL" id="CAG8494182.1"/>
    </source>
</evidence>
<keyword evidence="3" id="KW-1185">Reference proteome</keyword>